<evidence type="ECO:0000259" key="2">
    <source>
        <dbReference type="SMART" id="SM00062"/>
    </source>
</evidence>
<dbReference type="PANTHER" id="PTHR35936:SF34">
    <property type="entry name" value="ABC TRANSPORTER EXTRACELLULAR-BINDING PROTEIN YCKB-RELATED"/>
    <property type="match status" value="1"/>
</dbReference>
<evidence type="ECO:0000313" key="4">
    <source>
        <dbReference type="EMBL" id="MCR1899664.1"/>
    </source>
</evidence>
<dbReference type="GO" id="GO:0016020">
    <property type="term" value="C:membrane"/>
    <property type="evidence" value="ECO:0007669"/>
    <property type="project" value="InterPro"/>
</dbReference>
<dbReference type="SUPFAM" id="SSF53850">
    <property type="entry name" value="Periplasmic binding protein-like II"/>
    <property type="match status" value="1"/>
</dbReference>
<proteinExistence type="predicted"/>
<dbReference type="InterPro" id="IPR001320">
    <property type="entry name" value="Iontro_rcpt_C"/>
</dbReference>
<organism evidence="4 5">
    <name type="scientific">Irregularibacter muris</name>
    <dbReference type="NCBI Taxonomy" id="1796619"/>
    <lineage>
        <taxon>Bacteria</taxon>
        <taxon>Bacillati</taxon>
        <taxon>Bacillota</taxon>
        <taxon>Clostridia</taxon>
        <taxon>Eubacteriales</taxon>
        <taxon>Eubacteriaceae</taxon>
        <taxon>Irregularibacter</taxon>
    </lineage>
</organism>
<evidence type="ECO:0000259" key="3">
    <source>
        <dbReference type="SMART" id="SM00079"/>
    </source>
</evidence>
<keyword evidence="1" id="KW-0732">Signal</keyword>
<dbReference type="Pfam" id="PF00497">
    <property type="entry name" value="SBP_bac_3"/>
    <property type="match status" value="1"/>
</dbReference>
<dbReference type="EMBL" id="JANKAS010000012">
    <property type="protein sequence ID" value="MCR1899664.1"/>
    <property type="molecule type" value="Genomic_DNA"/>
</dbReference>
<dbReference type="RefSeq" id="WP_257532254.1">
    <property type="nucleotide sequence ID" value="NZ_JANKAS010000012.1"/>
</dbReference>
<feature type="domain" description="Solute-binding protein family 3/N-terminal" evidence="2">
    <location>
        <begin position="44"/>
        <end position="267"/>
    </location>
</feature>
<dbReference type="CDD" id="cd00996">
    <property type="entry name" value="PBP2_AatB_like"/>
    <property type="match status" value="1"/>
</dbReference>
<name>A0AAE3HHS1_9FIRM</name>
<dbReference type="Proteomes" id="UP001205748">
    <property type="component" value="Unassembled WGS sequence"/>
</dbReference>
<keyword evidence="5" id="KW-1185">Reference proteome</keyword>
<dbReference type="AlphaFoldDB" id="A0AAE3HHS1"/>
<reference evidence="4" key="1">
    <citation type="submission" date="2022-07" db="EMBL/GenBank/DDBJ databases">
        <title>Enhanced cultured diversity of the mouse gut microbiota enables custom-made synthetic communities.</title>
        <authorList>
            <person name="Afrizal A."/>
        </authorList>
    </citation>
    <scope>NUCLEOTIDE SEQUENCE</scope>
    <source>
        <strain evidence="4">DSM 28593</strain>
    </source>
</reference>
<gene>
    <name evidence="4" type="ORF">NSA47_11825</name>
</gene>
<comment type="caution">
    <text evidence="4">The sequence shown here is derived from an EMBL/GenBank/DDBJ whole genome shotgun (WGS) entry which is preliminary data.</text>
</comment>
<feature type="domain" description="Ionotropic glutamate receptor C-terminal" evidence="3">
    <location>
        <begin position="44"/>
        <end position="266"/>
    </location>
</feature>
<evidence type="ECO:0000256" key="1">
    <source>
        <dbReference type="ARBA" id="ARBA00022729"/>
    </source>
</evidence>
<dbReference type="PANTHER" id="PTHR35936">
    <property type="entry name" value="MEMBRANE-BOUND LYTIC MUREIN TRANSGLYCOSYLASE F"/>
    <property type="match status" value="1"/>
</dbReference>
<protein>
    <submittedName>
        <fullName evidence="4">Amino acid ABC transporter substrate-binding protein</fullName>
    </submittedName>
</protein>
<dbReference type="Gene3D" id="3.40.190.10">
    <property type="entry name" value="Periplasmic binding protein-like II"/>
    <property type="match status" value="2"/>
</dbReference>
<dbReference type="GO" id="GO:0015276">
    <property type="term" value="F:ligand-gated monoatomic ion channel activity"/>
    <property type="evidence" value="ECO:0007669"/>
    <property type="project" value="InterPro"/>
</dbReference>
<dbReference type="SMART" id="SM00062">
    <property type="entry name" value="PBPb"/>
    <property type="match status" value="1"/>
</dbReference>
<dbReference type="PROSITE" id="PS51257">
    <property type="entry name" value="PROKAR_LIPOPROTEIN"/>
    <property type="match status" value="1"/>
</dbReference>
<accession>A0AAE3HHS1</accession>
<dbReference type="SMART" id="SM00079">
    <property type="entry name" value="PBPe"/>
    <property type="match status" value="1"/>
</dbReference>
<sequence>MKKRMIIGAIILITLSVFLLGCNSQPTAQEQGDQSLEEIKENGKLIMGLDDSFPPMGFKDEKGEIVGFDIDLAKEVTKKLGIELELKPIDWAAKELSLSSGDIDVIWNGFSISEKRKEKVLFSEPYLENDQIIAVGADSSIKNKQDLKDKIVGLQMESTSATALNAEPDVKDSLKEIKEYENNVEALLDLKSGRTDAVIVDEVVGKYYIAQKPGEYKVLEENFGAEFYAVGFRKEDKALKEAIDKAIDELVQEGIVGEISKKWFGEDIVLR</sequence>
<evidence type="ECO:0000313" key="5">
    <source>
        <dbReference type="Proteomes" id="UP001205748"/>
    </source>
</evidence>
<dbReference type="InterPro" id="IPR001638">
    <property type="entry name" value="Solute-binding_3/MltF_N"/>
</dbReference>